<dbReference type="InterPro" id="IPR003703">
    <property type="entry name" value="Acyl_CoA_thio"/>
</dbReference>
<accession>A0A9P9AS77</accession>
<dbReference type="EMBL" id="JAGPYM010000007">
    <property type="protein sequence ID" value="KAH6892394.1"/>
    <property type="molecule type" value="Genomic_DNA"/>
</dbReference>
<dbReference type="CDD" id="cd03444">
    <property type="entry name" value="Thioesterase_II_repeat1"/>
    <property type="match status" value="1"/>
</dbReference>
<gene>
    <name evidence="3" type="ORF">B0T10DRAFT_438214</name>
</gene>
<proteinExistence type="inferred from homology"/>
<evidence type="ECO:0000313" key="4">
    <source>
        <dbReference type="Proteomes" id="UP000777438"/>
    </source>
</evidence>
<protein>
    <submittedName>
        <fullName evidence="3">Thioesterase-like superfamily-domain-containing protein</fullName>
    </submittedName>
</protein>
<keyword evidence="4" id="KW-1185">Reference proteome</keyword>
<dbReference type="Proteomes" id="UP000777438">
    <property type="component" value="Unassembled WGS sequence"/>
</dbReference>
<dbReference type="SUPFAM" id="SSF54637">
    <property type="entry name" value="Thioesterase/thiol ester dehydrase-isomerase"/>
    <property type="match status" value="2"/>
</dbReference>
<name>A0A9P9AS77_9HYPO</name>
<evidence type="ECO:0000256" key="1">
    <source>
        <dbReference type="ARBA" id="ARBA00006538"/>
    </source>
</evidence>
<comment type="similarity">
    <text evidence="1">Belongs to the C/M/P thioester hydrolase family.</text>
</comment>
<evidence type="ECO:0000256" key="2">
    <source>
        <dbReference type="SAM" id="MobiDB-lite"/>
    </source>
</evidence>
<dbReference type="InterPro" id="IPR029069">
    <property type="entry name" value="HotDog_dom_sf"/>
</dbReference>
<dbReference type="GO" id="GO:0006637">
    <property type="term" value="P:acyl-CoA metabolic process"/>
    <property type="evidence" value="ECO:0007669"/>
    <property type="project" value="InterPro"/>
</dbReference>
<dbReference type="InterPro" id="IPR042171">
    <property type="entry name" value="Acyl-CoA_hotdog"/>
</dbReference>
<evidence type="ECO:0000313" key="3">
    <source>
        <dbReference type="EMBL" id="KAH6892394.1"/>
    </source>
</evidence>
<dbReference type="OrthoDB" id="68328at2759"/>
<dbReference type="Gene3D" id="2.40.160.210">
    <property type="entry name" value="Acyl-CoA thioesterase, double hotdog domain"/>
    <property type="match status" value="1"/>
</dbReference>
<dbReference type="CDD" id="cd03445">
    <property type="entry name" value="Thioesterase_II_repeat2"/>
    <property type="match status" value="1"/>
</dbReference>
<sequence>MDGTGIEPPPTVLAREWKRMSFQEAMDLAPLPDGVSSTSKPEKRFMSRQPPWVPGNELPLQAVGLGHVRVSRGAFGGVVYCMAPLAASRVVEEEEAENDNDKDNRFGIHSIQAVFTNVGLGDRPFIFAVSEIHSSRAFSTRLVNVYQPTEPSTKPAGPFSISDADAPAGNSCFSCLVTFKRPSSTPADVQDVSPQDRYRDILSRPPAEWPHCPQADIDVVTQFLPDAGPGAFPVLDMRKVDMAAYNADKPVPDRRELILYRLLKPLPKDDVNAHIACHAFEADRNGLLMQGNHLGFGYNLGTAATLSYSFYVHVNADDAVMEGDEWWVQEVYWPRYSAGRGSMISLTWSPEGKHVATGYQDGIIYPGEETPGRSKL</sequence>
<reference evidence="3 4" key="1">
    <citation type="journal article" date="2021" name="Nat. Commun.">
        <title>Genetic determinants of endophytism in the Arabidopsis root mycobiome.</title>
        <authorList>
            <person name="Mesny F."/>
            <person name="Miyauchi S."/>
            <person name="Thiergart T."/>
            <person name="Pickel B."/>
            <person name="Atanasova L."/>
            <person name="Karlsson M."/>
            <person name="Huettel B."/>
            <person name="Barry K.W."/>
            <person name="Haridas S."/>
            <person name="Chen C."/>
            <person name="Bauer D."/>
            <person name="Andreopoulos W."/>
            <person name="Pangilinan J."/>
            <person name="LaButti K."/>
            <person name="Riley R."/>
            <person name="Lipzen A."/>
            <person name="Clum A."/>
            <person name="Drula E."/>
            <person name="Henrissat B."/>
            <person name="Kohler A."/>
            <person name="Grigoriev I.V."/>
            <person name="Martin F.M."/>
            <person name="Hacquard S."/>
        </authorList>
    </citation>
    <scope>NUCLEOTIDE SEQUENCE [LARGE SCALE GENOMIC DNA]</scope>
    <source>
        <strain evidence="3 4">MPI-CAGE-CH-0241</strain>
    </source>
</reference>
<dbReference type="GO" id="GO:0047617">
    <property type="term" value="F:fatty acyl-CoA hydrolase activity"/>
    <property type="evidence" value="ECO:0007669"/>
    <property type="project" value="InterPro"/>
</dbReference>
<dbReference type="GO" id="GO:0005782">
    <property type="term" value="C:peroxisomal matrix"/>
    <property type="evidence" value="ECO:0007669"/>
    <property type="project" value="TreeGrafter"/>
</dbReference>
<comment type="caution">
    <text evidence="3">The sequence shown here is derived from an EMBL/GenBank/DDBJ whole genome shotgun (WGS) entry which is preliminary data.</text>
</comment>
<dbReference type="AlphaFoldDB" id="A0A9P9AS77"/>
<dbReference type="PANTHER" id="PTHR11066:SF64">
    <property type="entry name" value="ACYL-COA THIOESTERASE (AFU_ORTHOLOGUE AFUA_1G12060)"/>
    <property type="match status" value="1"/>
</dbReference>
<dbReference type="PANTHER" id="PTHR11066">
    <property type="entry name" value="ACYL-COA THIOESTERASE"/>
    <property type="match status" value="1"/>
</dbReference>
<organism evidence="3 4">
    <name type="scientific">Thelonectria olida</name>
    <dbReference type="NCBI Taxonomy" id="1576542"/>
    <lineage>
        <taxon>Eukaryota</taxon>
        <taxon>Fungi</taxon>
        <taxon>Dikarya</taxon>
        <taxon>Ascomycota</taxon>
        <taxon>Pezizomycotina</taxon>
        <taxon>Sordariomycetes</taxon>
        <taxon>Hypocreomycetidae</taxon>
        <taxon>Hypocreales</taxon>
        <taxon>Nectriaceae</taxon>
        <taxon>Thelonectria</taxon>
    </lineage>
</organism>
<dbReference type="GO" id="GO:0009062">
    <property type="term" value="P:fatty acid catabolic process"/>
    <property type="evidence" value="ECO:0007669"/>
    <property type="project" value="TreeGrafter"/>
</dbReference>
<feature type="region of interest" description="Disordered" evidence="2">
    <location>
        <begin position="29"/>
        <end position="51"/>
    </location>
</feature>